<keyword evidence="6" id="KW-1185">Reference proteome</keyword>
<dbReference type="SUPFAM" id="SSF46894">
    <property type="entry name" value="C-terminal effector domain of the bipartite response regulators"/>
    <property type="match status" value="1"/>
</dbReference>
<dbReference type="InterPro" id="IPR039420">
    <property type="entry name" value="WalR-like"/>
</dbReference>
<evidence type="ECO:0000256" key="2">
    <source>
        <dbReference type="ARBA" id="ARBA00023125"/>
    </source>
</evidence>
<dbReference type="Proteomes" id="UP000482960">
    <property type="component" value="Unassembled WGS sequence"/>
</dbReference>
<dbReference type="PANTHER" id="PTHR43214:SF24">
    <property type="entry name" value="TRANSCRIPTIONAL REGULATORY PROTEIN NARL-RELATED"/>
    <property type="match status" value="1"/>
</dbReference>
<dbReference type="InterPro" id="IPR016032">
    <property type="entry name" value="Sig_transdc_resp-reg_C-effctor"/>
</dbReference>
<sequence length="201" mass="21234">MGGPVTVNVIAPDPVLESGTIAALSGSPDVAVVTRDEPASVTVVIGDDVDDVILDIVRTTRASNHRPAIVVLATNMAPAQALQTIASGARGLLWRREANGDRLTRAVLAAATGDCTVSPEMLDRLLDVDGPGRSDPPEGGLSERERAVLAMVAEGRETDEIARALCYSTRTVTSVVHDITHRFRLRNRAHAVAYALRAGLL</sequence>
<evidence type="ECO:0000313" key="6">
    <source>
        <dbReference type="Proteomes" id="UP000482960"/>
    </source>
</evidence>
<evidence type="ECO:0000256" key="3">
    <source>
        <dbReference type="ARBA" id="ARBA00023163"/>
    </source>
</evidence>
<dbReference type="InterPro" id="IPR000792">
    <property type="entry name" value="Tscrpt_reg_LuxR_C"/>
</dbReference>
<gene>
    <name evidence="5" type="ORF">Prum_073990</name>
</gene>
<dbReference type="PROSITE" id="PS50043">
    <property type="entry name" value="HTH_LUXR_2"/>
    <property type="match status" value="1"/>
</dbReference>
<protein>
    <submittedName>
        <fullName evidence="5">Helix-turn-helix transcriptional regulator</fullName>
    </submittedName>
</protein>
<dbReference type="GO" id="GO:0003677">
    <property type="term" value="F:DNA binding"/>
    <property type="evidence" value="ECO:0007669"/>
    <property type="project" value="UniProtKB-KW"/>
</dbReference>
<comment type="caution">
    <text evidence="5">The sequence shown here is derived from an EMBL/GenBank/DDBJ whole genome shotgun (WGS) entry which is preliminary data.</text>
</comment>
<dbReference type="AlphaFoldDB" id="A0A6V8LI30"/>
<dbReference type="CDD" id="cd06170">
    <property type="entry name" value="LuxR_C_like"/>
    <property type="match status" value="1"/>
</dbReference>
<dbReference type="Pfam" id="PF00196">
    <property type="entry name" value="GerE"/>
    <property type="match status" value="1"/>
</dbReference>
<proteinExistence type="predicted"/>
<reference evidence="5 6" key="1">
    <citation type="submission" date="2020-03" db="EMBL/GenBank/DDBJ databases">
        <title>Whole genome shotgun sequence of Phytohabitans rumicis NBRC 108638.</title>
        <authorList>
            <person name="Komaki H."/>
            <person name="Tamura T."/>
        </authorList>
    </citation>
    <scope>NUCLEOTIDE SEQUENCE [LARGE SCALE GENOMIC DNA]</scope>
    <source>
        <strain evidence="5 6">NBRC 108638</strain>
    </source>
</reference>
<name>A0A6V8LI30_9ACTN</name>
<dbReference type="EMBL" id="BLPG01000001">
    <property type="protein sequence ID" value="GFJ93757.1"/>
    <property type="molecule type" value="Genomic_DNA"/>
</dbReference>
<feature type="domain" description="HTH luxR-type" evidence="4">
    <location>
        <begin position="131"/>
        <end position="199"/>
    </location>
</feature>
<evidence type="ECO:0000259" key="4">
    <source>
        <dbReference type="PROSITE" id="PS50043"/>
    </source>
</evidence>
<evidence type="ECO:0000256" key="1">
    <source>
        <dbReference type="ARBA" id="ARBA00023015"/>
    </source>
</evidence>
<dbReference type="SMART" id="SM00421">
    <property type="entry name" value="HTH_LUXR"/>
    <property type="match status" value="1"/>
</dbReference>
<dbReference type="Gene3D" id="3.40.50.2300">
    <property type="match status" value="1"/>
</dbReference>
<dbReference type="GO" id="GO:0006355">
    <property type="term" value="P:regulation of DNA-templated transcription"/>
    <property type="evidence" value="ECO:0007669"/>
    <property type="project" value="InterPro"/>
</dbReference>
<organism evidence="5 6">
    <name type="scientific">Phytohabitans rumicis</name>
    <dbReference type="NCBI Taxonomy" id="1076125"/>
    <lineage>
        <taxon>Bacteria</taxon>
        <taxon>Bacillati</taxon>
        <taxon>Actinomycetota</taxon>
        <taxon>Actinomycetes</taxon>
        <taxon>Micromonosporales</taxon>
        <taxon>Micromonosporaceae</taxon>
    </lineage>
</organism>
<keyword evidence="2" id="KW-0238">DNA-binding</keyword>
<dbReference type="PANTHER" id="PTHR43214">
    <property type="entry name" value="TWO-COMPONENT RESPONSE REGULATOR"/>
    <property type="match status" value="1"/>
</dbReference>
<keyword evidence="1" id="KW-0805">Transcription regulation</keyword>
<evidence type="ECO:0000313" key="5">
    <source>
        <dbReference type="EMBL" id="GFJ93757.1"/>
    </source>
</evidence>
<dbReference type="PRINTS" id="PR00038">
    <property type="entry name" value="HTHLUXR"/>
</dbReference>
<dbReference type="RefSeq" id="WP_173080548.1">
    <property type="nucleotide sequence ID" value="NZ_BAABJB010000001.1"/>
</dbReference>
<reference evidence="5 6" key="2">
    <citation type="submission" date="2020-03" db="EMBL/GenBank/DDBJ databases">
        <authorList>
            <person name="Ichikawa N."/>
            <person name="Kimura A."/>
            <person name="Kitahashi Y."/>
            <person name="Uohara A."/>
        </authorList>
    </citation>
    <scope>NUCLEOTIDE SEQUENCE [LARGE SCALE GENOMIC DNA]</scope>
    <source>
        <strain evidence="5 6">NBRC 108638</strain>
    </source>
</reference>
<keyword evidence="3" id="KW-0804">Transcription</keyword>
<accession>A0A6V8LI30</accession>